<dbReference type="PANTHER" id="PTHR13759">
    <property type="entry name" value="TWINFILIN"/>
    <property type="match status" value="1"/>
</dbReference>
<evidence type="ECO:0000256" key="2">
    <source>
        <dbReference type="ARBA" id="ARBA00009557"/>
    </source>
</evidence>
<dbReference type="InterPro" id="IPR029006">
    <property type="entry name" value="ADF-H/Gelsolin-like_dom_sf"/>
</dbReference>
<dbReference type="AlphaFoldDB" id="A0A4Q0A241"/>
<evidence type="ECO:0000313" key="10">
    <source>
        <dbReference type="EMBL" id="RKP40134.1"/>
    </source>
</evidence>
<evidence type="ECO:0000256" key="5">
    <source>
        <dbReference type="ARBA" id="ARBA00023203"/>
    </source>
</evidence>
<evidence type="ECO:0000313" key="11">
    <source>
        <dbReference type="Proteomes" id="UP000268162"/>
    </source>
</evidence>
<gene>
    <name evidence="10" type="ORF">BJ085DRAFT_17983</name>
</gene>
<keyword evidence="5" id="KW-0009">Actin-binding</keyword>
<evidence type="ECO:0000259" key="9">
    <source>
        <dbReference type="PROSITE" id="PS51263"/>
    </source>
</evidence>
<organism evidence="10 11">
    <name type="scientific">Dimargaris cristalligena</name>
    <dbReference type="NCBI Taxonomy" id="215637"/>
    <lineage>
        <taxon>Eukaryota</taxon>
        <taxon>Fungi</taxon>
        <taxon>Fungi incertae sedis</taxon>
        <taxon>Zoopagomycota</taxon>
        <taxon>Kickxellomycotina</taxon>
        <taxon>Dimargaritomycetes</taxon>
        <taxon>Dimargaritales</taxon>
        <taxon>Dimargaritaceae</taxon>
        <taxon>Dimargaris</taxon>
    </lineage>
</organism>
<accession>A0A4Q0A241</accession>
<evidence type="ECO:0000256" key="3">
    <source>
        <dbReference type="ARBA" id="ARBA00022490"/>
    </source>
</evidence>
<dbReference type="GO" id="GO:0005737">
    <property type="term" value="C:cytoplasm"/>
    <property type="evidence" value="ECO:0007669"/>
    <property type="project" value="TreeGrafter"/>
</dbReference>
<dbReference type="STRING" id="215637.A0A4Q0A241"/>
<evidence type="ECO:0000256" key="4">
    <source>
        <dbReference type="ARBA" id="ARBA00022737"/>
    </source>
</evidence>
<evidence type="ECO:0000256" key="1">
    <source>
        <dbReference type="ARBA" id="ARBA00004245"/>
    </source>
</evidence>
<dbReference type="Pfam" id="PF00241">
    <property type="entry name" value="Cofilin_ADF"/>
    <property type="match status" value="2"/>
</dbReference>
<sequence length="404" mass="44766">MSHQSGIEVSLALSEQFAQATQSDSTTRFIQVTIADGALQANHVGEWQQNADADFGKLTSLVGSSNDPCYLLYRLDTTTSPYIPDHGKVREKMIYASTQSTLLKQLGSNKFVHTMAVRDAEDIRFATLSEFARSHRIRSLLELAGGEGKGELAGEDPLDDLPLSEREKEIRRLEKEQAADLEQLTLTSSSRRAHVPGVQFNATPSAEAALEAFHQALTKSGATTDDNAVILRVDTETESLDMDPVETAAFSVRDTAELVTRIPADEPRFILYRFRATGTEATDNSQYPIFIYYCPITSPVRTRMLFSAYRGGLVNYIQKSLDYQFTKRLETDDLSELTDAYIQEEIEPVLQQQAASAAQTSGIDMDSLPPTKSNHNPAPNPLHFKRPTAPGRSRTRPARRTDSS</sequence>
<dbReference type="SMART" id="SM00102">
    <property type="entry name" value="ADF"/>
    <property type="match status" value="2"/>
</dbReference>
<proteinExistence type="inferred from homology"/>
<dbReference type="GO" id="GO:0051016">
    <property type="term" value="P:barbed-end actin filament capping"/>
    <property type="evidence" value="ECO:0007669"/>
    <property type="project" value="TreeGrafter"/>
</dbReference>
<dbReference type="CDD" id="cd11285">
    <property type="entry name" value="ADF_Twf-N_like"/>
    <property type="match status" value="1"/>
</dbReference>
<feature type="domain" description="ADF-H" evidence="9">
    <location>
        <begin position="201"/>
        <end position="347"/>
    </location>
</feature>
<reference evidence="11" key="1">
    <citation type="journal article" date="2018" name="Nat. Microbiol.">
        <title>Leveraging single-cell genomics to expand the fungal tree of life.</title>
        <authorList>
            <person name="Ahrendt S.R."/>
            <person name="Quandt C.A."/>
            <person name="Ciobanu D."/>
            <person name="Clum A."/>
            <person name="Salamov A."/>
            <person name="Andreopoulos B."/>
            <person name="Cheng J.F."/>
            <person name="Woyke T."/>
            <person name="Pelin A."/>
            <person name="Henrissat B."/>
            <person name="Reynolds N.K."/>
            <person name="Benny G.L."/>
            <person name="Smith M.E."/>
            <person name="James T.Y."/>
            <person name="Grigoriev I.V."/>
        </authorList>
    </citation>
    <scope>NUCLEOTIDE SEQUENCE [LARGE SCALE GENOMIC DNA]</scope>
    <source>
        <strain evidence="11">RSA 468</strain>
    </source>
</reference>
<dbReference type="PANTHER" id="PTHR13759:SF1">
    <property type="entry name" value="TWINFILIN"/>
    <property type="match status" value="1"/>
</dbReference>
<dbReference type="Proteomes" id="UP000268162">
    <property type="component" value="Unassembled WGS sequence"/>
</dbReference>
<keyword evidence="11" id="KW-1185">Reference proteome</keyword>
<protein>
    <recommendedName>
        <fullName evidence="9">ADF-H domain-containing protein</fullName>
    </recommendedName>
</protein>
<keyword evidence="4" id="KW-0677">Repeat</keyword>
<comment type="similarity">
    <text evidence="2">Belongs to the actin-binding proteins ADF family. Twinfilin subfamily.</text>
</comment>
<keyword evidence="3" id="KW-0963">Cytoplasm</keyword>
<comment type="subunit">
    <text evidence="7">Interacts with G-actin; ADP-actin form.</text>
</comment>
<keyword evidence="6" id="KW-0206">Cytoskeleton</keyword>
<dbReference type="InterPro" id="IPR028458">
    <property type="entry name" value="Twinfilin"/>
</dbReference>
<dbReference type="GO" id="GO:0051015">
    <property type="term" value="F:actin filament binding"/>
    <property type="evidence" value="ECO:0007669"/>
    <property type="project" value="TreeGrafter"/>
</dbReference>
<dbReference type="GO" id="GO:0030042">
    <property type="term" value="P:actin filament depolymerization"/>
    <property type="evidence" value="ECO:0007669"/>
    <property type="project" value="TreeGrafter"/>
</dbReference>
<dbReference type="GO" id="GO:0005884">
    <property type="term" value="C:actin filament"/>
    <property type="evidence" value="ECO:0007669"/>
    <property type="project" value="TreeGrafter"/>
</dbReference>
<name>A0A4Q0A241_9FUNG</name>
<dbReference type="GO" id="GO:0003785">
    <property type="term" value="F:actin monomer binding"/>
    <property type="evidence" value="ECO:0007669"/>
    <property type="project" value="TreeGrafter"/>
</dbReference>
<dbReference type="EMBL" id="ML002224">
    <property type="protein sequence ID" value="RKP40134.1"/>
    <property type="molecule type" value="Genomic_DNA"/>
</dbReference>
<comment type="subcellular location">
    <subcellularLocation>
        <location evidence="1">Cytoplasm</location>
        <location evidence="1">Cytoskeleton</location>
    </subcellularLocation>
</comment>
<dbReference type="SUPFAM" id="SSF55753">
    <property type="entry name" value="Actin depolymerizing proteins"/>
    <property type="match status" value="2"/>
</dbReference>
<dbReference type="Gene3D" id="3.40.20.10">
    <property type="entry name" value="Severin"/>
    <property type="match status" value="2"/>
</dbReference>
<evidence type="ECO:0000256" key="8">
    <source>
        <dbReference type="SAM" id="MobiDB-lite"/>
    </source>
</evidence>
<dbReference type="PROSITE" id="PS51263">
    <property type="entry name" value="ADF_H"/>
    <property type="match status" value="1"/>
</dbReference>
<dbReference type="InterPro" id="IPR002108">
    <property type="entry name" value="ADF-H"/>
</dbReference>
<evidence type="ECO:0000256" key="6">
    <source>
        <dbReference type="ARBA" id="ARBA00023212"/>
    </source>
</evidence>
<evidence type="ECO:0000256" key="7">
    <source>
        <dbReference type="ARBA" id="ARBA00038532"/>
    </source>
</evidence>
<feature type="region of interest" description="Disordered" evidence="8">
    <location>
        <begin position="351"/>
        <end position="404"/>
    </location>
</feature>